<dbReference type="Proteomes" id="UP000275846">
    <property type="component" value="Unassembled WGS sequence"/>
</dbReference>
<organism evidence="4">
    <name type="scientific">Schistocephalus solidus</name>
    <name type="common">Tapeworm</name>
    <dbReference type="NCBI Taxonomy" id="70667"/>
    <lineage>
        <taxon>Eukaryota</taxon>
        <taxon>Metazoa</taxon>
        <taxon>Spiralia</taxon>
        <taxon>Lophotrochozoa</taxon>
        <taxon>Platyhelminthes</taxon>
        <taxon>Cestoda</taxon>
        <taxon>Eucestoda</taxon>
        <taxon>Diphyllobothriidea</taxon>
        <taxon>Diphyllobothriidae</taxon>
        <taxon>Schistocephalus</taxon>
    </lineage>
</organism>
<feature type="region of interest" description="Disordered" evidence="1">
    <location>
        <begin position="46"/>
        <end position="114"/>
    </location>
</feature>
<dbReference type="EMBL" id="UYSU01003809">
    <property type="protein sequence ID" value="VDL87929.1"/>
    <property type="molecule type" value="Genomic_DNA"/>
</dbReference>
<protein>
    <submittedName>
        <fullName evidence="2 4">Uncharacterized protein</fullName>
    </submittedName>
</protein>
<proteinExistence type="predicted"/>
<reference evidence="4" key="1">
    <citation type="submission" date="2016-06" db="UniProtKB">
        <authorList>
            <consortium name="WormBaseParasite"/>
        </authorList>
    </citation>
    <scope>IDENTIFICATION</scope>
</reference>
<sequence length="114" mass="13176">MDPLSLVAEHCADSGHPFAFQNAEILGRGSDRAARETIEAWLQPIRTQLNEQKSQREHGPNVHPRRTRMQSQHNPDPKNEQLSPRPTQPFIRQVRKYEVRSQPRLTAWDGSFGR</sequence>
<feature type="compositionally biased region" description="Polar residues" evidence="1">
    <location>
        <begin position="69"/>
        <end position="85"/>
    </location>
</feature>
<gene>
    <name evidence="2" type="ORF">SSLN_LOCUS1544</name>
</gene>
<dbReference type="AlphaFoldDB" id="A0A183SBE6"/>
<evidence type="ECO:0000256" key="1">
    <source>
        <dbReference type="SAM" id="MobiDB-lite"/>
    </source>
</evidence>
<keyword evidence="3" id="KW-1185">Reference proteome</keyword>
<evidence type="ECO:0000313" key="4">
    <source>
        <dbReference type="WBParaSite" id="SSLN_0000160201-mRNA-1"/>
    </source>
</evidence>
<dbReference type="WBParaSite" id="SSLN_0000160201-mRNA-1">
    <property type="protein sequence ID" value="SSLN_0000160201-mRNA-1"/>
    <property type="gene ID" value="SSLN_0000160201"/>
</dbReference>
<accession>A0A183SBE6</accession>
<evidence type="ECO:0000313" key="3">
    <source>
        <dbReference type="Proteomes" id="UP000275846"/>
    </source>
</evidence>
<name>A0A183SBE6_SCHSO</name>
<reference evidence="2 3" key="2">
    <citation type="submission" date="2018-11" db="EMBL/GenBank/DDBJ databases">
        <authorList>
            <consortium name="Pathogen Informatics"/>
        </authorList>
    </citation>
    <scope>NUCLEOTIDE SEQUENCE [LARGE SCALE GENOMIC DNA]</scope>
    <source>
        <strain evidence="2 3">NST_G2</strain>
    </source>
</reference>
<evidence type="ECO:0000313" key="2">
    <source>
        <dbReference type="EMBL" id="VDL87929.1"/>
    </source>
</evidence>